<protein>
    <submittedName>
        <fullName evidence="1">Uncharacterized protein</fullName>
    </submittedName>
</protein>
<accession>A0AB38ZDI9</accession>
<sequence>MLFSVHEVAGALEESKDMVLPDIHRFYFR</sequence>
<organism evidence="1">
    <name type="scientific">Cardioderma bat coronavirus</name>
    <dbReference type="NCBI Taxonomy" id="3119326"/>
    <lineage>
        <taxon>Viruses</taxon>
        <taxon>Riboviria</taxon>
        <taxon>Orthornavirae</taxon>
        <taxon>Pisuviricota</taxon>
        <taxon>Pisoniviricetes</taxon>
        <taxon>Nidovirales</taxon>
        <taxon>Cornidovirineae</taxon>
        <taxon>Coronaviridae</taxon>
    </lineage>
</organism>
<dbReference type="EMBL" id="PP273172">
    <property type="protein sequence ID" value="WWB00502.1"/>
    <property type="molecule type" value="Genomic_RNA"/>
</dbReference>
<evidence type="ECO:0000313" key="1">
    <source>
        <dbReference type="EMBL" id="WWB00502.1"/>
    </source>
</evidence>
<reference evidence="1" key="1">
    <citation type="submission" date="2024-02" db="EMBL/GenBank/DDBJ databases">
        <title>Substantial viral diversity in bats and rodents from East Africa: insights into evolution, recombination, and co-circulation.</title>
        <authorList>
            <person name="Hu B."/>
        </authorList>
    </citation>
    <scope>NUCLEOTIDE SEQUENCE</scope>
    <source>
        <strain evidence="1">2A/Kenya/BAT2621/2015</strain>
    </source>
</reference>
<proteinExistence type="predicted"/>
<name>A0AB38ZDI9_9NIDO</name>